<evidence type="ECO:0000256" key="2">
    <source>
        <dbReference type="ARBA" id="ARBA00022801"/>
    </source>
</evidence>
<keyword evidence="2 3" id="KW-0378">Hydrolase</keyword>
<sequence length="409" mass="43496">MSRDNHDNVIALLATFKHYGATAAGGLTRLVYDAHWLQAQQAFIAQAKAYGLTCFIDPMGTVYATTPTRNADEPVILTGSHMDTVINGGGLDGQYGVLASLVAVGELLAQYGPPQKPLGVVAFSEEEGSRFPTTFSGSRWLTQQFNGQDNQLRDAQGVTFDAARQQAVAQLAKLVPIRTTPTALAAYLELHIEQGNILIARGDELGLVTAIVGQRRLAITLTGVSNHAGTTPMVGRVDAVAQAVALMHELYQQLPKFDGLRYTIGQIMVSPNTANVIADAVQFSLDMRHEQQALLDEVTRFVMAQVAASGGKAHLTTDISATPLSSVLLEKAAQTAAQQHVRVHKMISGAGHDADAQVIAQSGVPVALLFVPSDQGISHAPAEATADQQLIQGQAILQALLYQLGYQSS</sequence>
<dbReference type="RefSeq" id="WP_261656611.1">
    <property type="nucleotide sequence ID" value="NZ_QVOV01000003.1"/>
</dbReference>
<dbReference type="Proteomes" id="UP001525857">
    <property type="component" value="Unassembled WGS sequence"/>
</dbReference>
<dbReference type="Pfam" id="PF01546">
    <property type="entry name" value="Peptidase_M20"/>
    <property type="match status" value="1"/>
</dbReference>
<dbReference type="SUPFAM" id="SSF55031">
    <property type="entry name" value="Bacterial exopeptidase dimerisation domain"/>
    <property type="match status" value="1"/>
</dbReference>
<dbReference type="Gene3D" id="3.40.630.10">
    <property type="entry name" value="Zn peptidases"/>
    <property type="match status" value="1"/>
</dbReference>
<dbReference type="PANTHER" id="PTHR32494:SF5">
    <property type="entry name" value="ALLANTOATE AMIDOHYDROLASE"/>
    <property type="match status" value="1"/>
</dbReference>
<dbReference type="Gene3D" id="3.30.70.360">
    <property type="match status" value="1"/>
</dbReference>
<comment type="caution">
    <text evidence="3">The sequence shown here is derived from an EMBL/GenBank/DDBJ whole genome shotgun (WGS) entry which is preliminary data.</text>
</comment>
<dbReference type="NCBIfam" id="TIGR01879">
    <property type="entry name" value="hydantase"/>
    <property type="match status" value="1"/>
</dbReference>
<proteinExistence type="inferred from homology"/>
<dbReference type="PIRSF" id="PIRSF001235">
    <property type="entry name" value="Amidase_carbamoylase"/>
    <property type="match status" value="1"/>
</dbReference>
<reference evidence="3 4" key="1">
    <citation type="submission" date="2018-08" db="EMBL/GenBank/DDBJ databases">
        <title>Draft genome sequences of Leuconostoc spp. and Weissella spp. with biocontrol potential.</title>
        <authorList>
            <person name="Lo R."/>
            <person name="Ho V.T.T."/>
            <person name="Turner M.S."/>
        </authorList>
    </citation>
    <scope>NUCLEOTIDE SEQUENCE [LARGE SCALE GENOMIC DNA]</scope>
    <source>
        <strain evidence="3 4">733</strain>
    </source>
</reference>
<protein>
    <submittedName>
        <fullName evidence="3">Zn-dependent hydrolase</fullName>
    </submittedName>
</protein>
<dbReference type="EMBL" id="QVOV01000003">
    <property type="protein sequence ID" value="MCT8388964.1"/>
    <property type="molecule type" value="Genomic_DNA"/>
</dbReference>
<dbReference type="PANTHER" id="PTHR32494">
    <property type="entry name" value="ALLANTOATE DEIMINASE-RELATED"/>
    <property type="match status" value="1"/>
</dbReference>
<dbReference type="InterPro" id="IPR036264">
    <property type="entry name" value="Bact_exopeptidase_dim_dom"/>
</dbReference>
<evidence type="ECO:0000313" key="4">
    <source>
        <dbReference type="Proteomes" id="UP001525857"/>
    </source>
</evidence>
<dbReference type="InterPro" id="IPR010158">
    <property type="entry name" value="Amidase_Cbmase"/>
</dbReference>
<keyword evidence="4" id="KW-1185">Reference proteome</keyword>
<accession>A0ABT2NUB6</accession>
<evidence type="ECO:0000256" key="1">
    <source>
        <dbReference type="ARBA" id="ARBA00006153"/>
    </source>
</evidence>
<gene>
    <name evidence="3" type="ORF">D0501_02480</name>
</gene>
<name>A0ABT2NUB6_9LACO</name>
<evidence type="ECO:0000313" key="3">
    <source>
        <dbReference type="EMBL" id="MCT8388964.1"/>
    </source>
</evidence>
<dbReference type="InterPro" id="IPR002933">
    <property type="entry name" value="Peptidase_M20"/>
</dbReference>
<dbReference type="GO" id="GO:0016787">
    <property type="term" value="F:hydrolase activity"/>
    <property type="evidence" value="ECO:0007669"/>
    <property type="project" value="UniProtKB-KW"/>
</dbReference>
<comment type="similarity">
    <text evidence="1">Belongs to the peptidase M20 family.</text>
</comment>
<dbReference type="SUPFAM" id="SSF53187">
    <property type="entry name" value="Zn-dependent exopeptidases"/>
    <property type="match status" value="1"/>
</dbReference>
<organism evidence="3 4">
    <name type="scientific">Leuconostoc holzapfelii</name>
    <dbReference type="NCBI Taxonomy" id="434464"/>
    <lineage>
        <taxon>Bacteria</taxon>
        <taxon>Bacillati</taxon>
        <taxon>Bacillota</taxon>
        <taxon>Bacilli</taxon>
        <taxon>Lactobacillales</taxon>
        <taxon>Lactobacillaceae</taxon>
        <taxon>Leuconostoc</taxon>
    </lineage>
</organism>